<reference evidence="2 3" key="1">
    <citation type="journal article" date="2014" name="BMC Genomics">
        <title>Genome sequencing of four Aureobasidium pullulans varieties: biotechnological potential, stress tolerance, and description of new species.</title>
        <authorList>
            <person name="Gostin Ar C."/>
            <person name="Ohm R.A."/>
            <person name="Kogej T."/>
            <person name="Sonjak S."/>
            <person name="Turk M."/>
            <person name="Zajc J."/>
            <person name="Zalar P."/>
            <person name="Grube M."/>
            <person name="Sun H."/>
            <person name="Han J."/>
            <person name="Sharma A."/>
            <person name="Chiniquy J."/>
            <person name="Ngan C.Y."/>
            <person name="Lipzen A."/>
            <person name="Barry K."/>
            <person name="Grigoriev I.V."/>
            <person name="Gunde-Cimerman N."/>
        </authorList>
    </citation>
    <scope>NUCLEOTIDE SEQUENCE [LARGE SCALE GENOMIC DNA]</scope>
    <source>
        <strain evidence="2 3">EXF-150</strain>
    </source>
</reference>
<keyword evidence="3" id="KW-1185">Reference proteome</keyword>
<feature type="chain" id="PRO_5001702582" description="Small secreted protein" evidence="1">
    <location>
        <begin position="20"/>
        <end position="168"/>
    </location>
</feature>
<dbReference type="RefSeq" id="XP_029762386.1">
    <property type="nucleotide sequence ID" value="XM_029900369.1"/>
</dbReference>
<dbReference type="GeneID" id="40742675"/>
<name>A0A074XRC7_AURPU</name>
<evidence type="ECO:0000256" key="1">
    <source>
        <dbReference type="SAM" id="SignalP"/>
    </source>
</evidence>
<evidence type="ECO:0008006" key="4">
    <source>
        <dbReference type="Google" id="ProtNLM"/>
    </source>
</evidence>
<organism evidence="2 3">
    <name type="scientific">Aureobasidium pullulans EXF-150</name>
    <dbReference type="NCBI Taxonomy" id="1043002"/>
    <lineage>
        <taxon>Eukaryota</taxon>
        <taxon>Fungi</taxon>
        <taxon>Dikarya</taxon>
        <taxon>Ascomycota</taxon>
        <taxon>Pezizomycotina</taxon>
        <taxon>Dothideomycetes</taxon>
        <taxon>Dothideomycetidae</taxon>
        <taxon>Dothideales</taxon>
        <taxon>Saccotheciaceae</taxon>
        <taxon>Aureobasidium</taxon>
    </lineage>
</organism>
<sequence>MLYLLLFTSLLALLTQTLAQSLNVSTIAVQNGSSILECWSLQSPTTGAGASNYPLGNFTNAFIGAIPPHTYIGAAWPKSIHRYSMILQGLVHISLPSSKDEIYIQPGPLSLLLVIDERNVSISGHVTDFPGSETTLIAQFPVEGNKVPVHTVLHAGPCGLDDVKGLIG</sequence>
<keyword evidence="1" id="KW-0732">Signal</keyword>
<dbReference type="OrthoDB" id="3223416at2759"/>
<proteinExistence type="predicted"/>
<feature type="signal peptide" evidence="1">
    <location>
        <begin position="1"/>
        <end position="19"/>
    </location>
</feature>
<dbReference type="HOGENOM" id="CLU_062260_1_0_1"/>
<dbReference type="Proteomes" id="UP000030706">
    <property type="component" value="Unassembled WGS sequence"/>
</dbReference>
<dbReference type="AlphaFoldDB" id="A0A074XRC7"/>
<evidence type="ECO:0000313" key="3">
    <source>
        <dbReference type="Proteomes" id="UP000030706"/>
    </source>
</evidence>
<gene>
    <name evidence="2" type="ORF">M438DRAFT_270236</name>
</gene>
<accession>A0A074XRC7</accession>
<dbReference type="EMBL" id="KL584979">
    <property type="protein sequence ID" value="KEQ86199.1"/>
    <property type="molecule type" value="Genomic_DNA"/>
</dbReference>
<protein>
    <recommendedName>
        <fullName evidence="4">Small secreted protein</fullName>
    </recommendedName>
</protein>
<evidence type="ECO:0000313" key="2">
    <source>
        <dbReference type="EMBL" id="KEQ86199.1"/>
    </source>
</evidence>